<keyword evidence="2" id="KW-1185">Reference proteome</keyword>
<dbReference type="Proteomes" id="UP001602058">
    <property type="component" value="Unassembled WGS sequence"/>
</dbReference>
<dbReference type="EMBL" id="JBIAWJ010000006">
    <property type="protein sequence ID" value="MFF4522590.1"/>
    <property type="molecule type" value="Genomic_DNA"/>
</dbReference>
<reference evidence="1 2" key="1">
    <citation type="submission" date="2024-10" db="EMBL/GenBank/DDBJ databases">
        <title>The Natural Products Discovery Center: Release of the First 8490 Sequenced Strains for Exploring Actinobacteria Biosynthetic Diversity.</title>
        <authorList>
            <person name="Kalkreuter E."/>
            <person name="Kautsar S.A."/>
            <person name="Yang D."/>
            <person name="Bader C.D."/>
            <person name="Teijaro C.N."/>
            <person name="Fluegel L."/>
            <person name="Davis C.M."/>
            <person name="Simpson J.R."/>
            <person name="Lauterbach L."/>
            <person name="Steele A.D."/>
            <person name="Gui C."/>
            <person name="Meng S."/>
            <person name="Li G."/>
            <person name="Viehrig K."/>
            <person name="Ye F."/>
            <person name="Su P."/>
            <person name="Kiefer A.F."/>
            <person name="Nichols A."/>
            <person name="Cepeda A.J."/>
            <person name="Yan W."/>
            <person name="Fan B."/>
            <person name="Jiang Y."/>
            <person name="Adhikari A."/>
            <person name="Zheng C.-J."/>
            <person name="Schuster L."/>
            <person name="Cowan T.M."/>
            <person name="Smanski M.J."/>
            <person name="Chevrette M.G."/>
            <person name="De Carvalho L.P.S."/>
            <person name="Shen B."/>
        </authorList>
    </citation>
    <scope>NUCLEOTIDE SEQUENCE [LARGE SCALE GENOMIC DNA]</scope>
    <source>
        <strain evidence="1 2">NPDC001390</strain>
    </source>
</reference>
<name>A0ABW6UK69_9ACTN</name>
<evidence type="ECO:0000313" key="1">
    <source>
        <dbReference type="EMBL" id="MFF4522590.1"/>
    </source>
</evidence>
<dbReference type="RefSeq" id="WP_387886464.1">
    <property type="nucleotide sequence ID" value="NZ_JBIAWJ010000006.1"/>
</dbReference>
<gene>
    <name evidence="1" type="ORF">ACFY1D_14285</name>
</gene>
<organism evidence="1 2">
    <name type="scientific">Streptomyces bluensis</name>
    <dbReference type="NCBI Taxonomy" id="33897"/>
    <lineage>
        <taxon>Bacteria</taxon>
        <taxon>Bacillati</taxon>
        <taxon>Actinomycetota</taxon>
        <taxon>Actinomycetes</taxon>
        <taxon>Kitasatosporales</taxon>
        <taxon>Streptomycetaceae</taxon>
        <taxon>Streptomyces</taxon>
    </lineage>
</organism>
<protein>
    <submittedName>
        <fullName evidence="1">Uncharacterized protein</fullName>
    </submittedName>
</protein>
<comment type="caution">
    <text evidence="1">The sequence shown here is derived from an EMBL/GenBank/DDBJ whole genome shotgun (WGS) entry which is preliminary data.</text>
</comment>
<proteinExistence type="predicted"/>
<evidence type="ECO:0000313" key="2">
    <source>
        <dbReference type="Proteomes" id="UP001602058"/>
    </source>
</evidence>
<sequence length="140" mass="15511">MEAVRVSPEPLRTEDQFTPLALELSRQAAANVIALREKFPALPDVARYLTSRPVRWGSLWDCLDAGISAALVGDPDTARDHFERVLREEPLAPWMVEAQEKARELHTIAPDRDAVTAWVARGVDSCRSKLGLDPVLLAIS</sequence>
<accession>A0ABW6UK69</accession>